<dbReference type="AlphaFoldDB" id="A0AA52EJ29"/>
<evidence type="ECO:0000256" key="1">
    <source>
        <dbReference type="ARBA" id="ARBA00000085"/>
    </source>
</evidence>
<evidence type="ECO:0000259" key="9">
    <source>
        <dbReference type="PROSITE" id="PS50109"/>
    </source>
</evidence>
<dbReference type="EMBL" id="CP123872">
    <property type="protein sequence ID" value="WND03447.1"/>
    <property type="molecule type" value="Genomic_DNA"/>
</dbReference>
<dbReference type="PANTHER" id="PTHR43711">
    <property type="entry name" value="TWO-COMPONENT HISTIDINE KINASE"/>
    <property type="match status" value="1"/>
</dbReference>
<name>A0AA52EJ29_9PROT</name>
<dbReference type="SMART" id="SM00388">
    <property type="entry name" value="HisKA"/>
    <property type="match status" value="1"/>
</dbReference>
<dbReference type="GO" id="GO:0000155">
    <property type="term" value="F:phosphorelay sensor kinase activity"/>
    <property type="evidence" value="ECO:0007669"/>
    <property type="project" value="InterPro"/>
</dbReference>
<evidence type="ECO:0000256" key="2">
    <source>
        <dbReference type="ARBA" id="ARBA00012438"/>
    </source>
</evidence>
<keyword evidence="3" id="KW-0597">Phosphoprotein</keyword>
<dbReference type="Pfam" id="PF02518">
    <property type="entry name" value="HATPase_c"/>
    <property type="match status" value="1"/>
</dbReference>
<keyword evidence="8" id="KW-1133">Transmembrane helix</keyword>
<feature type="domain" description="Histidine kinase" evidence="9">
    <location>
        <begin position="146"/>
        <end position="363"/>
    </location>
</feature>
<keyword evidence="8" id="KW-0472">Membrane</keyword>
<organism evidence="10 11">
    <name type="scientific">Temperatibacter marinus</name>
    <dbReference type="NCBI Taxonomy" id="1456591"/>
    <lineage>
        <taxon>Bacteria</taxon>
        <taxon>Pseudomonadati</taxon>
        <taxon>Pseudomonadota</taxon>
        <taxon>Alphaproteobacteria</taxon>
        <taxon>Kordiimonadales</taxon>
        <taxon>Temperatibacteraceae</taxon>
        <taxon>Temperatibacter</taxon>
    </lineage>
</organism>
<dbReference type="PANTHER" id="PTHR43711:SF26">
    <property type="entry name" value="SENSOR HISTIDINE KINASE RCSC"/>
    <property type="match status" value="1"/>
</dbReference>
<dbReference type="InterPro" id="IPR003594">
    <property type="entry name" value="HATPase_dom"/>
</dbReference>
<dbReference type="InterPro" id="IPR036890">
    <property type="entry name" value="HATPase_C_sf"/>
</dbReference>
<proteinExistence type="predicted"/>
<dbReference type="PROSITE" id="PS50109">
    <property type="entry name" value="HIS_KIN"/>
    <property type="match status" value="1"/>
</dbReference>
<evidence type="ECO:0000313" key="10">
    <source>
        <dbReference type="EMBL" id="WND03447.1"/>
    </source>
</evidence>
<dbReference type="Gene3D" id="1.10.287.130">
    <property type="match status" value="1"/>
</dbReference>
<dbReference type="PRINTS" id="PR00344">
    <property type="entry name" value="BCTRLSENSOR"/>
</dbReference>
<sequence>MLEGIWHPSLLTFLGVSAVPIYLLIARKNLGGEDKGYMALLFGGLIISLASLIDYLEELPVLKPLVLDLNNGLALNQTFLPFAYAAGTILIAYGLANWFPGIIRLAKEIRSREKKEDELKALAKELEGKALEANQSNSAKSEFLATMSHELRTPLNAVIGYAQMLKLGIVPMDSIKAREYLDHIESSGSHLLSILNDILDLSKLEAGRFEVHNAPFDLDQVIQDSLAFCQPLALAKQLPIQYQKTEVKLKSDERILKQIVINILSNAVKFTPALGSIDLFVTPHENTHILHITDTGLGMSPEELDKAVQPFQQLESSFSRSQEGTGLGLALVMRLSQLIDVTIEVNSVKKKGTEVLVKLPVSSILQDEKSLGDADN</sequence>
<feature type="transmembrane region" description="Helical" evidence="8">
    <location>
        <begin position="6"/>
        <end position="25"/>
    </location>
</feature>
<feature type="transmembrane region" description="Helical" evidence="8">
    <location>
        <begin position="37"/>
        <end position="56"/>
    </location>
</feature>
<dbReference type="Gene3D" id="3.30.565.10">
    <property type="entry name" value="Histidine kinase-like ATPase, C-terminal domain"/>
    <property type="match status" value="1"/>
</dbReference>
<dbReference type="SUPFAM" id="SSF55874">
    <property type="entry name" value="ATPase domain of HSP90 chaperone/DNA topoisomerase II/histidine kinase"/>
    <property type="match status" value="1"/>
</dbReference>
<dbReference type="RefSeq" id="WP_310799300.1">
    <property type="nucleotide sequence ID" value="NZ_CP123872.1"/>
</dbReference>
<evidence type="ECO:0000313" key="11">
    <source>
        <dbReference type="Proteomes" id="UP001268683"/>
    </source>
</evidence>
<dbReference type="InterPro" id="IPR050736">
    <property type="entry name" value="Sensor_HK_Regulatory"/>
</dbReference>
<reference evidence="10" key="1">
    <citation type="submission" date="2023-04" db="EMBL/GenBank/DDBJ databases">
        <title>Complete genome sequence of Temperatibacter marinus.</title>
        <authorList>
            <person name="Rong J.-C."/>
            <person name="Yi M.-L."/>
            <person name="Zhao Q."/>
        </authorList>
    </citation>
    <scope>NUCLEOTIDE SEQUENCE</scope>
    <source>
        <strain evidence="10">NBRC 110045</strain>
    </source>
</reference>
<dbReference type="InterPro" id="IPR036097">
    <property type="entry name" value="HisK_dim/P_sf"/>
</dbReference>
<evidence type="ECO:0000256" key="4">
    <source>
        <dbReference type="ARBA" id="ARBA00022679"/>
    </source>
</evidence>
<dbReference type="InterPro" id="IPR005467">
    <property type="entry name" value="His_kinase_dom"/>
</dbReference>
<accession>A0AA52EJ29</accession>
<comment type="catalytic activity">
    <reaction evidence="1">
        <text>ATP + protein L-histidine = ADP + protein N-phospho-L-histidine.</text>
        <dbReference type="EC" id="2.7.13.3"/>
    </reaction>
</comment>
<keyword evidence="11" id="KW-1185">Reference proteome</keyword>
<keyword evidence="5 10" id="KW-0418">Kinase</keyword>
<feature type="transmembrane region" description="Helical" evidence="8">
    <location>
        <begin position="82"/>
        <end position="106"/>
    </location>
</feature>
<protein>
    <recommendedName>
        <fullName evidence="2">histidine kinase</fullName>
        <ecNumber evidence="2">2.7.13.3</ecNumber>
    </recommendedName>
</protein>
<dbReference type="KEGG" id="tmk:QGN29_03560"/>
<evidence type="ECO:0000256" key="3">
    <source>
        <dbReference type="ARBA" id="ARBA00022553"/>
    </source>
</evidence>
<gene>
    <name evidence="10" type="ORF">QGN29_03560</name>
</gene>
<evidence type="ECO:0000256" key="8">
    <source>
        <dbReference type="SAM" id="Phobius"/>
    </source>
</evidence>
<dbReference type="Proteomes" id="UP001268683">
    <property type="component" value="Chromosome"/>
</dbReference>
<dbReference type="SMART" id="SM00387">
    <property type="entry name" value="HATPase_c"/>
    <property type="match status" value="1"/>
</dbReference>
<dbReference type="Pfam" id="PF00512">
    <property type="entry name" value="HisKA"/>
    <property type="match status" value="1"/>
</dbReference>
<evidence type="ECO:0000256" key="7">
    <source>
        <dbReference type="SAM" id="Coils"/>
    </source>
</evidence>
<dbReference type="InterPro" id="IPR003661">
    <property type="entry name" value="HisK_dim/P_dom"/>
</dbReference>
<dbReference type="InterPro" id="IPR004358">
    <property type="entry name" value="Sig_transdc_His_kin-like_C"/>
</dbReference>
<evidence type="ECO:0000256" key="6">
    <source>
        <dbReference type="ARBA" id="ARBA00023012"/>
    </source>
</evidence>
<keyword evidence="4" id="KW-0808">Transferase</keyword>
<dbReference type="EC" id="2.7.13.3" evidence="2"/>
<feature type="coiled-coil region" evidence="7">
    <location>
        <begin position="105"/>
        <end position="136"/>
    </location>
</feature>
<keyword evidence="8" id="KW-0812">Transmembrane</keyword>
<evidence type="ECO:0000256" key="5">
    <source>
        <dbReference type="ARBA" id="ARBA00022777"/>
    </source>
</evidence>
<keyword evidence="6" id="KW-0902">Two-component regulatory system</keyword>
<dbReference type="SUPFAM" id="SSF47384">
    <property type="entry name" value="Homodimeric domain of signal transducing histidine kinase"/>
    <property type="match status" value="1"/>
</dbReference>
<dbReference type="CDD" id="cd00082">
    <property type="entry name" value="HisKA"/>
    <property type="match status" value="1"/>
</dbReference>
<keyword evidence="7" id="KW-0175">Coiled coil</keyword>